<evidence type="ECO:0000313" key="2">
    <source>
        <dbReference type="Proteomes" id="UP001150924"/>
    </source>
</evidence>
<name>A0A9X3F067_9BACT</name>
<dbReference type="AlphaFoldDB" id="A0A9X3F067"/>
<accession>A0A9X3F067</accession>
<keyword evidence="2" id="KW-1185">Reference proteome</keyword>
<proteinExistence type="predicted"/>
<evidence type="ECO:0000313" key="1">
    <source>
        <dbReference type="EMBL" id="MCY1013592.1"/>
    </source>
</evidence>
<dbReference type="EMBL" id="JAPNKE010000002">
    <property type="protein sequence ID" value="MCY1013592.1"/>
    <property type="molecule type" value="Genomic_DNA"/>
</dbReference>
<gene>
    <name evidence="1" type="ORF">OV079_50305</name>
</gene>
<dbReference type="Pfam" id="PF14025">
    <property type="entry name" value="DUF4241"/>
    <property type="match status" value="1"/>
</dbReference>
<comment type="caution">
    <text evidence="1">The sequence shown here is derived from an EMBL/GenBank/DDBJ whole genome shotgun (WGS) entry which is preliminary data.</text>
</comment>
<sequence>MTSARYPQPNAFTPLRTAHLGGKRAAGVKDVLAAGELVLTSGRLVACDPLIQPERSPFTRPLVPGSYPVYLFVAKAGGTIGFAEVRLGAAAVVRFEMAALPGQDAATLGPRETFCYPVDTGLGCFADEVALIRLREADAARRQHPDDPGYYDAVVRPGLLANGGTWLNHRPAPDAADNVVFFRSGDGDGSYPTWFGLDADDRVVCVVTSFRCFPEPETAEDKQARLAEGFAPLIAAVERDIGEGLRARGFVGPEATYKLKDRELKLVYTRDGLSFEVLSSAHDNYHLFTTQFRWARGRATLDVGNEHRKAGIELDLKPGIAVGDAAFLHAARLGASYTAHWDALEPAVLGYLPVKRKK</sequence>
<dbReference type="RefSeq" id="WP_267777657.1">
    <property type="nucleotide sequence ID" value="NZ_JAPNKE010000002.1"/>
</dbReference>
<protein>
    <submittedName>
        <fullName evidence="1">DUF4241 domain-containing protein</fullName>
    </submittedName>
</protein>
<reference evidence="1" key="1">
    <citation type="submission" date="2022-11" db="EMBL/GenBank/DDBJ databases">
        <title>Minimal conservation of predation-associated metabolite biosynthetic gene clusters underscores biosynthetic potential of Myxococcota including descriptions for ten novel species: Archangium lansinium sp. nov., Myxococcus landrumus sp. nov., Nannocystis bai.</title>
        <authorList>
            <person name="Ahearne A."/>
            <person name="Stevens C."/>
            <person name="Phillips K."/>
        </authorList>
    </citation>
    <scope>NUCLEOTIDE SEQUENCE</scope>
    <source>
        <strain evidence="1">Na p29</strain>
    </source>
</reference>
<dbReference type="InterPro" id="IPR025335">
    <property type="entry name" value="DUF4241"/>
</dbReference>
<organism evidence="1 2">
    <name type="scientific">Nannocystis pusilla</name>
    <dbReference type="NCBI Taxonomy" id="889268"/>
    <lineage>
        <taxon>Bacteria</taxon>
        <taxon>Pseudomonadati</taxon>
        <taxon>Myxococcota</taxon>
        <taxon>Polyangia</taxon>
        <taxon>Nannocystales</taxon>
        <taxon>Nannocystaceae</taxon>
        <taxon>Nannocystis</taxon>
    </lineage>
</organism>
<dbReference type="Proteomes" id="UP001150924">
    <property type="component" value="Unassembled WGS sequence"/>
</dbReference>